<dbReference type="Proteomes" id="UP000827872">
    <property type="component" value="Linkage Group LG05"/>
</dbReference>
<evidence type="ECO:0000313" key="1">
    <source>
        <dbReference type="EMBL" id="KAH7999744.1"/>
    </source>
</evidence>
<accession>A0ACB8F3V6</accession>
<evidence type="ECO:0000313" key="2">
    <source>
        <dbReference type="Proteomes" id="UP000827872"/>
    </source>
</evidence>
<protein>
    <submittedName>
        <fullName evidence="1">Uncharacterized protein</fullName>
    </submittedName>
</protein>
<reference evidence="1" key="1">
    <citation type="submission" date="2021-08" db="EMBL/GenBank/DDBJ databases">
        <title>The first chromosome-level gecko genome reveals the dynamic sex chromosomes of Neotropical dwarf geckos (Sphaerodactylidae: Sphaerodactylus).</title>
        <authorList>
            <person name="Pinto B.J."/>
            <person name="Keating S.E."/>
            <person name="Gamble T."/>
        </authorList>
    </citation>
    <scope>NUCLEOTIDE SEQUENCE</scope>
    <source>
        <strain evidence="1">TG3544</strain>
    </source>
</reference>
<gene>
    <name evidence="1" type="ORF">K3G42_018183</name>
</gene>
<keyword evidence="2" id="KW-1185">Reference proteome</keyword>
<comment type="caution">
    <text evidence="1">The sequence shown here is derived from an EMBL/GenBank/DDBJ whole genome shotgun (WGS) entry which is preliminary data.</text>
</comment>
<organism evidence="1 2">
    <name type="scientific">Sphaerodactylus townsendi</name>
    <dbReference type="NCBI Taxonomy" id="933632"/>
    <lineage>
        <taxon>Eukaryota</taxon>
        <taxon>Metazoa</taxon>
        <taxon>Chordata</taxon>
        <taxon>Craniata</taxon>
        <taxon>Vertebrata</taxon>
        <taxon>Euteleostomi</taxon>
        <taxon>Lepidosauria</taxon>
        <taxon>Squamata</taxon>
        <taxon>Bifurcata</taxon>
        <taxon>Gekkota</taxon>
        <taxon>Sphaerodactylidae</taxon>
        <taxon>Sphaerodactylus</taxon>
    </lineage>
</organism>
<proteinExistence type="predicted"/>
<dbReference type="EMBL" id="CM037618">
    <property type="protein sequence ID" value="KAH7999744.1"/>
    <property type="molecule type" value="Genomic_DNA"/>
</dbReference>
<sequence length="161" mass="17070">MQVMAGLASIRFLQCVGAIDGCHIRICHPSGALGQVLDLELQQAPEAVCTLGHKLVGTGQHVGLSLQVELFAALDLPQLLQVSISPCHLLFLGHSLGMGFGGTLIQELVSQIGQESHPLDLTPTSCYAALGRAWVHGDPRKVAYPTDSYGQFCGQKGTPNE</sequence>
<name>A0ACB8F3V6_9SAUR</name>